<dbReference type="OrthoDB" id="187093at2"/>
<feature type="transmembrane region" description="Helical" evidence="1">
    <location>
        <begin position="86"/>
        <end position="104"/>
    </location>
</feature>
<dbReference type="RefSeq" id="WP_113956885.1">
    <property type="nucleotide sequence ID" value="NZ_QNRR01000001.1"/>
</dbReference>
<evidence type="ECO:0000256" key="1">
    <source>
        <dbReference type="SAM" id="Phobius"/>
    </source>
</evidence>
<feature type="transmembrane region" description="Helical" evidence="1">
    <location>
        <begin position="53"/>
        <end position="74"/>
    </location>
</feature>
<proteinExistence type="predicted"/>
<organism evidence="3 4">
    <name type="scientific">Roseimicrobium gellanilyticum</name>
    <dbReference type="NCBI Taxonomy" id="748857"/>
    <lineage>
        <taxon>Bacteria</taxon>
        <taxon>Pseudomonadati</taxon>
        <taxon>Verrucomicrobiota</taxon>
        <taxon>Verrucomicrobiia</taxon>
        <taxon>Verrucomicrobiales</taxon>
        <taxon>Verrucomicrobiaceae</taxon>
        <taxon>Roseimicrobium</taxon>
    </lineage>
</organism>
<protein>
    <submittedName>
        <fullName evidence="3">Fatty acid desaturase</fullName>
    </submittedName>
</protein>
<evidence type="ECO:0000313" key="3">
    <source>
        <dbReference type="EMBL" id="RBP48004.1"/>
    </source>
</evidence>
<keyword evidence="1" id="KW-0812">Transmembrane</keyword>
<dbReference type="InterPro" id="IPR012171">
    <property type="entry name" value="Fatty_acid_desaturase"/>
</dbReference>
<evidence type="ECO:0000313" key="4">
    <source>
        <dbReference type="Proteomes" id="UP000253426"/>
    </source>
</evidence>
<keyword evidence="1" id="KW-0472">Membrane</keyword>
<dbReference type="PANTHER" id="PTHR19353">
    <property type="entry name" value="FATTY ACID DESATURASE 2"/>
    <property type="match status" value="1"/>
</dbReference>
<feature type="transmembrane region" description="Helical" evidence="1">
    <location>
        <begin position="28"/>
        <end position="47"/>
    </location>
</feature>
<sequence>MSAAGFKPKLEPSLLRALHVAEAGAHGIRIASFVLLYLLGAALAIFVAREWHWMAALPFCLLAGASLHGISLFTHEAVHGTLSRNAFWNGVLGALCAMPVLQNFSAYRVLHLRHHKHLGNEGDPDHYENYTRWTWMVFCMNWLRLLVGYPVYIAAIPILGLRQGTWRDRGLILLELAALGALVAVVRSLAVPGAWLWYGWVVPMLFINTMVNIRGMSQHTLLEEADDEVRGTRTILTRPLVRYFMCNENYHLEHHLFPGVPWHHLPKVHEALEPELRRQGAPYIPSYASFVHEFVQGSLKWSPWGWKREHKEL</sequence>
<feature type="transmembrane region" description="Helical" evidence="1">
    <location>
        <begin position="171"/>
        <end position="189"/>
    </location>
</feature>
<accession>A0A366HWQ4</accession>
<dbReference type="GO" id="GO:0016717">
    <property type="term" value="F:oxidoreductase activity, acting on paired donors, with oxidation of a pair of donors resulting in the reduction of molecular oxygen to two molecules of water"/>
    <property type="evidence" value="ECO:0007669"/>
    <property type="project" value="TreeGrafter"/>
</dbReference>
<feature type="domain" description="Fatty acid desaturase" evidence="2">
    <location>
        <begin position="52"/>
        <end position="285"/>
    </location>
</feature>
<feature type="transmembrane region" description="Helical" evidence="1">
    <location>
        <begin position="133"/>
        <end position="159"/>
    </location>
</feature>
<dbReference type="PANTHER" id="PTHR19353:SF19">
    <property type="entry name" value="DELTA(5) FATTY ACID DESATURASE C-RELATED"/>
    <property type="match status" value="1"/>
</dbReference>
<dbReference type="GO" id="GO:0008610">
    <property type="term" value="P:lipid biosynthetic process"/>
    <property type="evidence" value="ECO:0007669"/>
    <property type="project" value="UniProtKB-ARBA"/>
</dbReference>
<dbReference type="InterPro" id="IPR005804">
    <property type="entry name" value="FA_desaturase_dom"/>
</dbReference>
<dbReference type="Pfam" id="PF00487">
    <property type="entry name" value="FA_desaturase"/>
    <property type="match status" value="1"/>
</dbReference>
<comment type="caution">
    <text evidence="3">The sequence shown here is derived from an EMBL/GenBank/DDBJ whole genome shotgun (WGS) entry which is preliminary data.</text>
</comment>
<reference evidence="3 4" key="1">
    <citation type="submission" date="2018-06" db="EMBL/GenBank/DDBJ databases">
        <title>Genomic Encyclopedia of Type Strains, Phase IV (KMG-IV): sequencing the most valuable type-strain genomes for metagenomic binning, comparative biology and taxonomic classification.</title>
        <authorList>
            <person name="Goeker M."/>
        </authorList>
    </citation>
    <scope>NUCLEOTIDE SEQUENCE [LARGE SCALE GENOMIC DNA]</scope>
    <source>
        <strain evidence="3 4">DSM 25532</strain>
    </source>
</reference>
<keyword evidence="1" id="KW-1133">Transmembrane helix</keyword>
<dbReference type="Proteomes" id="UP000253426">
    <property type="component" value="Unassembled WGS sequence"/>
</dbReference>
<dbReference type="AlphaFoldDB" id="A0A366HWQ4"/>
<name>A0A366HWQ4_9BACT</name>
<dbReference type="EMBL" id="QNRR01000001">
    <property type="protein sequence ID" value="RBP48004.1"/>
    <property type="molecule type" value="Genomic_DNA"/>
</dbReference>
<dbReference type="GO" id="GO:0016020">
    <property type="term" value="C:membrane"/>
    <property type="evidence" value="ECO:0007669"/>
    <property type="project" value="TreeGrafter"/>
</dbReference>
<evidence type="ECO:0000259" key="2">
    <source>
        <dbReference type="Pfam" id="PF00487"/>
    </source>
</evidence>
<gene>
    <name evidence="3" type="ORF">DES53_101804</name>
</gene>
<keyword evidence="4" id="KW-1185">Reference proteome</keyword>